<feature type="transmembrane region" description="Helical" evidence="6">
    <location>
        <begin position="175"/>
        <end position="198"/>
    </location>
</feature>
<sequence>MESIVTMFIVYIWIFLFGLFILKTGIQQISYQKMKKWLMKYTSNPIKGFIIGVVMTAILQSSSTTIVIIVSLTSLGLLSFPSAIAIILGANVGTTLTAEILSFSNFGLMWILLISGFIFLCIHKQLIFSIGCMLFGLGTIFTALYGFESLVEPIRQTPYIEEGLYDISRETSYSVLFGMLVTGVTQSSSAFTGMVMSFMNQDLLSLSSAIAMILGANIGTCFTALLASIGSKIEAKWTAYAHIWINVLGVLFFIPFINWLGDFVSSLSTIPGRQLAHASVIFNLIISCFFLPFIKPLAAFIKMTSRKA</sequence>
<evidence type="ECO:0000256" key="5">
    <source>
        <dbReference type="ARBA" id="ARBA00023136"/>
    </source>
</evidence>
<keyword evidence="2" id="KW-1003">Cell membrane</keyword>
<dbReference type="GO" id="GO:0005886">
    <property type="term" value="C:plasma membrane"/>
    <property type="evidence" value="ECO:0007669"/>
    <property type="project" value="UniProtKB-SubCell"/>
</dbReference>
<evidence type="ECO:0000313" key="8">
    <source>
        <dbReference type="Proteomes" id="UP000199095"/>
    </source>
</evidence>
<dbReference type="PANTHER" id="PTHR10010:SF46">
    <property type="entry name" value="SODIUM-DEPENDENT PHOSPHATE TRANSPORT PROTEIN 2B"/>
    <property type="match status" value="1"/>
</dbReference>
<feature type="transmembrane region" description="Helical" evidence="6">
    <location>
        <begin position="6"/>
        <end position="26"/>
    </location>
</feature>
<dbReference type="STRING" id="237682.SAMN05421676_106165"/>
<evidence type="ECO:0000256" key="4">
    <source>
        <dbReference type="ARBA" id="ARBA00022989"/>
    </source>
</evidence>
<dbReference type="RefSeq" id="WP_093135135.1">
    <property type="nucleotide sequence ID" value="NZ_FOHJ01000006.1"/>
</dbReference>
<keyword evidence="3 6" id="KW-0812">Transmembrane</keyword>
<evidence type="ECO:0000313" key="7">
    <source>
        <dbReference type="EMBL" id="SET64108.1"/>
    </source>
</evidence>
<evidence type="ECO:0000256" key="1">
    <source>
        <dbReference type="ARBA" id="ARBA00004651"/>
    </source>
</evidence>
<evidence type="ECO:0000256" key="2">
    <source>
        <dbReference type="ARBA" id="ARBA00022475"/>
    </source>
</evidence>
<dbReference type="Proteomes" id="UP000199095">
    <property type="component" value="Unassembled WGS sequence"/>
</dbReference>
<name>A0A1I0FZX3_9BACI</name>
<feature type="transmembrane region" description="Helical" evidence="6">
    <location>
        <begin position="100"/>
        <end position="120"/>
    </location>
</feature>
<feature type="transmembrane region" description="Helical" evidence="6">
    <location>
        <begin position="239"/>
        <end position="260"/>
    </location>
</feature>
<dbReference type="AlphaFoldDB" id="A0A1I0FZX3"/>
<dbReference type="NCBIfam" id="TIGR00704">
    <property type="entry name" value="NaPi_cotrn_rel"/>
    <property type="match status" value="1"/>
</dbReference>
<dbReference type="OrthoDB" id="9763003at2"/>
<dbReference type="NCBIfam" id="NF037997">
    <property type="entry name" value="Na_Pi_symport"/>
    <property type="match status" value="1"/>
</dbReference>
<feature type="transmembrane region" description="Helical" evidence="6">
    <location>
        <begin position="126"/>
        <end position="147"/>
    </location>
</feature>
<feature type="transmembrane region" description="Helical" evidence="6">
    <location>
        <begin position="38"/>
        <end position="59"/>
    </location>
</feature>
<dbReference type="EMBL" id="FOHJ01000006">
    <property type="protein sequence ID" value="SET64108.1"/>
    <property type="molecule type" value="Genomic_DNA"/>
</dbReference>
<dbReference type="InterPro" id="IPR004633">
    <property type="entry name" value="NaPi_cotrn-rel/YqeW-like"/>
</dbReference>
<comment type="subcellular location">
    <subcellularLocation>
        <location evidence="1">Cell membrane</location>
        <topology evidence="1">Multi-pass membrane protein</topology>
    </subcellularLocation>
</comment>
<feature type="transmembrane region" description="Helical" evidence="6">
    <location>
        <begin position="204"/>
        <end position="227"/>
    </location>
</feature>
<dbReference type="PANTHER" id="PTHR10010">
    <property type="entry name" value="SOLUTE CARRIER FAMILY 34 SODIUM PHOSPHATE , MEMBER 2-RELATED"/>
    <property type="match status" value="1"/>
</dbReference>
<proteinExistence type="predicted"/>
<keyword evidence="4 6" id="KW-1133">Transmembrane helix</keyword>
<evidence type="ECO:0000256" key="3">
    <source>
        <dbReference type="ARBA" id="ARBA00022692"/>
    </source>
</evidence>
<dbReference type="GO" id="GO:0044341">
    <property type="term" value="P:sodium-dependent phosphate transport"/>
    <property type="evidence" value="ECO:0007669"/>
    <property type="project" value="InterPro"/>
</dbReference>
<keyword evidence="5 6" id="KW-0472">Membrane</keyword>
<evidence type="ECO:0000256" key="6">
    <source>
        <dbReference type="SAM" id="Phobius"/>
    </source>
</evidence>
<feature type="transmembrane region" description="Helical" evidence="6">
    <location>
        <begin position="280"/>
        <end position="301"/>
    </location>
</feature>
<accession>A0A1I0FZX3</accession>
<organism evidence="7 8">
    <name type="scientific">Salinibacillus kushneri</name>
    <dbReference type="NCBI Taxonomy" id="237682"/>
    <lineage>
        <taxon>Bacteria</taxon>
        <taxon>Bacillati</taxon>
        <taxon>Bacillota</taxon>
        <taxon>Bacilli</taxon>
        <taxon>Bacillales</taxon>
        <taxon>Bacillaceae</taxon>
        <taxon>Salinibacillus</taxon>
    </lineage>
</organism>
<dbReference type="InterPro" id="IPR003841">
    <property type="entry name" value="Na/Pi_transpt"/>
</dbReference>
<keyword evidence="8" id="KW-1185">Reference proteome</keyword>
<dbReference type="Pfam" id="PF02690">
    <property type="entry name" value="Na_Pi_cotrans"/>
    <property type="match status" value="2"/>
</dbReference>
<protein>
    <submittedName>
        <fullName evidence="7">Phosphate:Na+ symporter</fullName>
    </submittedName>
</protein>
<dbReference type="GO" id="GO:0005436">
    <property type="term" value="F:sodium:phosphate symporter activity"/>
    <property type="evidence" value="ECO:0007669"/>
    <property type="project" value="InterPro"/>
</dbReference>
<feature type="transmembrane region" description="Helical" evidence="6">
    <location>
        <begin position="65"/>
        <end position="88"/>
    </location>
</feature>
<reference evidence="8" key="1">
    <citation type="submission" date="2016-10" db="EMBL/GenBank/DDBJ databases">
        <authorList>
            <person name="Varghese N."/>
            <person name="Submissions S."/>
        </authorList>
    </citation>
    <scope>NUCLEOTIDE SEQUENCE [LARGE SCALE GENOMIC DNA]</scope>
    <source>
        <strain evidence="8">CGMCC 1.3566</strain>
    </source>
</reference>
<gene>
    <name evidence="7" type="ORF">SAMN05421676_106165</name>
</gene>